<evidence type="ECO:0000313" key="2">
    <source>
        <dbReference type="Proteomes" id="UP000272474"/>
    </source>
</evidence>
<name>A0A3A9YFF5_9ACTN</name>
<proteinExistence type="predicted"/>
<sequence>MSNETVECNCPHRNATTQAQLGDDMHTPTCATRATYEISREEISEECDGMFLLWDTAQHIGTRPTDEEIREHIRECEMCSEVSGHLL</sequence>
<gene>
    <name evidence="1" type="ORF">D7294_30320</name>
</gene>
<dbReference type="AlphaFoldDB" id="A0A3A9YFF5"/>
<keyword evidence="2" id="KW-1185">Reference proteome</keyword>
<dbReference type="EMBL" id="RBAL01000034">
    <property type="protein sequence ID" value="RKN35928.1"/>
    <property type="molecule type" value="Genomic_DNA"/>
</dbReference>
<comment type="caution">
    <text evidence="1">The sequence shown here is derived from an EMBL/GenBank/DDBJ whole genome shotgun (WGS) entry which is preliminary data.</text>
</comment>
<evidence type="ECO:0000313" key="1">
    <source>
        <dbReference type="EMBL" id="RKN35928.1"/>
    </source>
</evidence>
<protein>
    <submittedName>
        <fullName evidence="1">Uncharacterized protein</fullName>
    </submittedName>
</protein>
<organism evidence="1 2">
    <name type="scientific">Streptomyces hoynatensis</name>
    <dbReference type="NCBI Taxonomy" id="1141874"/>
    <lineage>
        <taxon>Bacteria</taxon>
        <taxon>Bacillati</taxon>
        <taxon>Actinomycetota</taxon>
        <taxon>Actinomycetes</taxon>
        <taxon>Kitasatosporales</taxon>
        <taxon>Streptomycetaceae</taxon>
        <taxon>Streptomyces</taxon>
    </lineage>
</organism>
<dbReference type="Proteomes" id="UP000272474">
    <property type="component" value="Unassembled WGS sequence"/>
</dbReference>
<reference evidence="1 2" key="1">
    <citation type="journal article" date="2014" name="Int. J. Syst. Evol. Microbiol.">
        <title>Streptomyces hoynatensis sp. nov., isolated from deep marine sediment.</title>
        <authorList>
            <person name="Veyisoglu A."/>
            <person name="Sahin N."/>
        </authorList>
    </citation>
    <scope>NUCLEOTIDE SEQUENCE [LARGE SCALE GENOMIC DNA]</scope>
    <source>
        <strain evidence="1 2">KCTC 29097</strain>
    </source>
</reference>
<accession>A0A3A9YFF5</accession>